<dbReference type="InterPro" id="IPR007627">
    <property type="entry name" value="RNA_pol_sigma70_r2"/>
</dbReference>
<dbReference type="SUPFAM" id="SSF88946">
    <property type="entry name" value="Sigma2 domain of RNA polymerase sigma factors"/>
    <property type="match status" value="1"/>
</dbReference>
<keyword evidence="3" id="KW-0731">Sigma factor</keyword>
<dbReference type="CDD" id="cd06171">
    <property type="entry name" value="Sigma70_r4"/>
    <property type="match status" value="1"/>
</dbReference>
<evidence type="ECO:0000256" key="2">
    <source>
        <dbReference type="ARBA" id="ARBA00023015"/>
    </source>
</evidence>
<keyword evidence="8" id="KW-1185">Reference proteome</keyword>
<dbReference type="Gene3D" id="1.10.1740.10">
    <property type="match status" value="1"/>
</dbReference>
<evidence type="ECO:0000256" key="3">
    <source>
        <dbReference type="ARBA" id="ARBA00023082"/>
    </source>
</evidence>
<dbReference type="Pfam" id="PF08281">
    <property type="entry name" value="Sigma70_r4_2"/>
    <property type="match status" value="1"/>
</dbReference>
<name>A0A1I2IFG6_9BACT</name>
<dbReference type="STRING" id="655355.SAMN05216283_1067"/>
<evidence type="ECO:0000313" key="8">
    <source>
        <dbReference type="Proteomes" id="UP000198964"/>
    </source>
</evidence>
<dbReference type="InterPro" id="IPR036388">
    <property type="entry name" value="WH-like_DNA-bd_sf"/>
</dbReference>
<dbReference type="Gene3D" id="1.10.10.10">
    <property type="entry name" value="Winged helix-like DNA-binding domain superfamily/Winged helix DNA-binding domain"/>
    <property type="match status" value="1"/>
</dbReference>
<feature type="domain" description="RNA polymerase sigma factor 70 region 4 type 2" evidence="6">
    <location>
        <begin position="130"/>
        <end position="177"/>
    </location>
</feature>
<dbReference type="InterPro" id="IPR013325">
    <property type="entry name" value="RNA_pol_sigma_r2"/>
</dbReference>
<keyword evidence="2" id="KW-0805">Transcription regulation</keyword>
<organism evidence="7 8">
    <name type="scientific">Sunxiuqinia elliptica</name>
    <dbReference type="NCBI Taxonomy" id="655355"/>
    <lineage>
        <taxon>Bacteria</taxon>
        <taxon>Pseudomonadati</taxon>
        <taxon>Bacteroidota</taxon>
        <taxon>Bacteroidia</taxon>
        <taxon>Marinilabiliales</taxon>
        <taxon>Prolixibacteraceae</taxon>
        <taxon>Sunxiuqinia</taxon>
    </lineage>
</organism>
<evidence type="ECO:0000256" key="4">
    <source>
        <dbReference type="ARBA" id="ARBA00023163"/>
    </source>
</evidence>
<dbReference type="AlphaFoldDB" id="A0A1I2IFG6"/>
<dbReference type="Pfam" id="PF04542">
    <property type="entry name" value="Sigma70_r2"/>
    <property type="match status" value="1"/>
</dbReference>
<dbReference type="InterPro" id="IPR014284">
    <property type="entry name" value="RNA_pol_sigma-70_dom"/>
</dbReference>
<dbReference type="GO" id="GO:0003677">
    <property type="term" value="F:DNA binding"/>
    <property type="evidence" value="ECO:0007669"/>
    <property type="project" value="InterPro"/>
</dbReference>
<accession>A0A1I2IFG6</accession>
<dbReference type="PANTHER" id="PTHR43133:SF46">
    <property type="entry name" value="RNA POLYMERASE SIGMA-70 FACTOR ECF SUBFAMILY"/>
    <property type="match status" value="1"/>
</dbReference>
<reference evidence="7 8" key="1">
    <citation type="submission" date="2016-10" db="EMBL/GenBank/DDBJ databases">
        <authorList>
            <person name="de Groot N.N."/>
        </authorList>
    </citation>
    <scope>NUCLEOTIDE SEQUENCE [LARGE SCALE GENOMIC DNA]</scope>
    <source>
        <strain evidence="7 8">CGMCC 1.9156</strain>
    </source>
</reference>
<feature type="domain" description="RNA polymerase sigma-70 region 2" evidence="5">
    <location>
        <begin position="26"/>
        <end position="89"/>
    </location>
</feature>
<proteinExistence type="inferred from homology"/>
<sequence length="196" mass="23424">MQAQLKDEYKWNQLRQGNDIYFSMIYSESAPRLYRYGLKFTQNRDTIEDVVQDLFSDLIKNRETLGETDNILFYLMRAFKRRLFRILKKEINPDVEPLADNYSFRVTYSIEQEIIKNEEIHRQTLNLFGALEKLPVRQKEAIYLKYREGMSYHEIADIMEISIESSRNLVCKAIKSLRQSIHTPTQLIQLLNLIFK</sequence>
<dbReference type="GO" id="GO:0006352">
    <property type="term" value="P:DNA-templated transcription initiation"/>
    <property type="evidence" value="ECO:0007669"/>
    <property type="project" value="InterPro"/>
</dbReference>
<keyword evidence="4" id="KW-0804">Transcription</keyword>
<comment type="similarity">
    <text evidence="1">Belongs to the sigma-70 factor family. ECF subfamily.</text>
</comment>
<protein>
    <submittedName>
        <fullName evidence="7">RNA polymerase sigma factor, sigma-70 family</fullName>
    </submittedName>
</protein>
<dbReference type="PANTHER" id="PTHR43133">
    <property type="entry name" value="RNA POLYMERASE ECF-TYPE SIGMA FACTO"/>
    <property type="match status" value="1"/>
</dbReference>
<dbReference type="EMBL" id="FONW01000006">
    <property type="protein sequence ID" value="SFF40964.1"/>
    <property type="molecule type" value="Genomic_DNA"/>
</dbReference>
<dbReference type="InterPro" id="IPR013324">
    <property type="entry name" value="RNA_pol_sigma_r3/r4-like"/>
</dbReference>
<dbReference type="InterPro" id="IPR013249">
    <property type="entry name" value="RNA_pol_sigma70_r4_t2"/>
</dbReference>
<evidence type="ECO:0000259" key="5">
    <source>
        <dbReference type="Pfam" id="PF04542"/>
    </source>
</evidence>
<dbReference type="NCBIfam" id="TIGR02937">
    <property type="entry name" value="sigma70-ECF"/>
    <property type="match status" value="1"/>
</dbReference>
<dbReference type="SUPFAM" id="SSF88659">
    <property type="entry name" value="Sigma3 and sigma4 domains of RNA polymerase sigma factors"/>
    <property type="match status" value="1"/>
</dbReference>
<dbReference type="GO" id="GO:0016987">
    <property type="term" value="F:sigma factor activity"/>
    <property type="evidence" value="ECO:0007669"/>
    <property type="project" value="UniProtKB-KW"/>
</dbReference>
<evidence type="ECO:0000256" key="1">
    <source>
        <dbReference type="ARBA" id="ARBA00010641"/>
    </source>
</evidence>
<evidence type="ECO:0000313" key="7">
    <source>
        <dbReference type="EMBL" id="SFF40964.1"/>
    </source>
</evidence>
<evidence type="ECO:0000259" key="6">
    <source>
        <dbReference type="Pfam" id="PF08281"/>
    </source>
</evidence>
<dbReference type="RefSeq" id="WP_093920145.1">
    <property type="nucleotide sequence ID" value="NZ_FONW01000006.1"/>
</dbReference>
<dbReference type="Proteomes" id="UP000198964">
    <property type="component" value="Unassembled WGS sequence"/>
</dbReference>
<gene>
    <name evidence="7" type="ORF">SAMN05216283_1067</name>
</gene>
<dbReference type="InterPro" id="IPR039425">
    <property type="entry name" value="RNA_pol_sigma-70-like"/>
</dbReference>